<dbReference type="EMBL" id="JAOPGA020001236">
    <property type="protein sequence ID" value="KAL0486511.1"/>
    <property type="molecule type" value="Genomic_DNA"/>
</dbReference>
<dbReference type="InterPro" id="IPR002347">
    <property type="entry name" value="SDR_fam"/>
</dbReference>
<dbReference type="PANTHER" id="PTHR24314">
    <property type="entry name" value="NON-SPECIFIC LIPID TRANSFER PROTEIN-RELATED"/>
    <property type="match status" value="1"/>
</dbReference>
<dbReference type="SUPFAM" id="SSF51735">
    <property type="entry name" value="NAD(P)-binding Rossmann-fold domains"/>
    <property type="match status" value="1"/>
</dbReference>
<dbReference type="InterPro" id="IPR036291">
    <property type="entry name" value="NAD(P)-bd_dom_sf"/>
</dbReference>
<dbReference type="PANTHER" id="PTHR24314:SF21">
    <property type="entry name" value="CHLOROPHYLL(IDE) B REDUCTASE NYC1, CHLOROPLASTIC-RELATED"/>
    <property type="match status" value="1"/>
</dbReference>
<dbReference type="PRINTS" id="PR00081">
    <property type="entry name" value="GDHRDH"/>
</dbReference>
<proteinExistence type="predicted"/>
<protein>
    <submittedName>
        <fullName evidence="1">Chlorophyll(Ide) b reductase</fullName>
    </submittedName>
</protein>
<dbReference type="Gene3D" id="3.40.50.720">
    <property type="entry name" value="NAD(P)-binding Rossmann-like Domain"/>
    <property type="match status" value="1"/>
</dbReference>
<organism evidence="1 2">
    <name type="scientific">Acrasis kona</name>
    <dbReference type="NCBI Taxonomy" id="1008807"/>
    <lineage>
        <taxon>Eukaryota</taxon>
        <taxon>Discoba</taxon>
        <taxon>Heterolobosea</taxon>
        <taxon>Tetramitia</taxon>
        <taxon>Eutetramitia</taxon>
        <taxon>Acrasidae</taxon>
        <taxon>Acrasis</taxon>
    </lineage>
</organism>
<evidence type="ECO:0000313" key="1">
    <source>
        <dbReference type="EMBL" id="KAL0486511.1"/>
    </source>
</evidence>
<dbReference type="Proteomes" id="UP001431209">
    <property type="component" value="Unassembled WGS sequence"/>
</dbReference>
<dbReference type="GO" id="GO:0015996">
    <property type="term" value="P:chlorophyll catabolic process"/>
    <property type="evidence" value="ECO:0007669"/>
    <property type="project" value="TreeGrafter"/>
</dbReference>
<dbReference type="GO" id="GO:0010304">
    <property type="term" value="P:PSII associated light-harvesting complex II catabolic process"/>
    <property type="evidence" value="ECO:0007669"/>
    <property type="project" value="TreeGrafter"/>
</dbReference>
<comment type="caution">
    <text evidence="1">The sequence shown here is derived from an EMBL/GenBank/DDBJ whole genome shotgun (WGS) entry which is preliminary data.</text>
</comment>
<dbReference type="GO" id="GO:0034256">
    <property type="term" value="F:chlorophyll(ide) b reductase activity"/>
    <property type="evidence" value="ECO:0007669"/>
    <property type="project" value="TreeGrafter"/>
</dbReference>
<dbReference type="Pfam" id="PF00106">
    <property type="entry name" value="adh_short"/>
    <property type="match status" value="1"/>
</dbReference>
<keyword evidence="2" id="KW-1185">Reference proteome</keyword>
<dbReference type="CDD" id="cd05233">
    <property type="entry name" value="SDR_c"/>
    <property type="match status" value="1"/>
</dbReference>
<name>A0AAW2ZBF7_9EUKA</name>
<reference evidence="1 2" key="1">
    <citation type="submission" date="2024-03" db="EMBL/GenBank/DDBJ databases">
        <title>The Acrasis kona genome and developmental transcriptomes reveal deep origins of eukaryotic multicellular pathways.</title>
        <authorList>
            <person name="Sheikh S."/>
            <person name="Fu C.-J."/>
            <person name="Brown M.W."/>
            <person name="Baldauf S.L."/>
        </authorList>
    </citation>
    <scope>NUCLEOTIDE SEQUENCE [LARGE SCALE GENOMIC DNA]</scope>
    <source>
        <strain evidence="1 2">ATCC MYA-3509</strain>
    </source>
</reference>
<accession>A0AAW2ZBF7</accession>
<gene>
    <name evidence="1" type="ORF">AKO1_001494</name>
</gene>
<dbReference type="InterPro" id="IPR052625">
    <property type="entry name" value="Chl_b_Red"/>
</dbReference>
<sequence length="308" mass="33846">MLVIIAVVLSIIACVYVIIKRRKRRAYNLHKSDLSKKKYLNVVITGASKGLGYAITKKLLSRGDKVVICSRSKQSVDEAVGELSKMAPNRIFGTTCDISSEKSLIELASFAKQSLGDIDLWVNNAGTTGSVRATIEDINAETVREVVDTNMIGTILNAKIAIKTLKSQKEGGHLYTYFEGAGSNGWATPFMACYGTTKYGLAQFNKSLVEECKDSHVGIHRLSPGMIMTSMLHNSANGNLKSYKVFNILAEEASVVADFIVENLHKTSGTDGYFQFLTIPGAAFRFITAFMRKNKFYDEKGNLKIKLA</sequence>
<evidence type="ECO:0000313" key="2">
    <source>
        <dbReference type="Proteomes" id="UP001431209"/>
    </source>
</evidence>
<dbReference type="AlphaFoldDB" id="A0AAW2ZBF7"/>